<feature type="region of interest" description="Disordered" evidence="1">
    <location>
        <begin position="1120"/>
        <end position="1166"/>
    </location>
</feature>
<proteinExistence type="predicted"/>
<protein>
    <submittedName>
        <fullName evidence="4">MTA3p</fullName>
    </submittedName>
</protein>
<organism evidence="4">
    <name type="scientific">Tetrahymena thermophila</name>
    <dbReference type="NCBI Taxonomy" id="5911"/>
    <lineage>
        <taxon>Eukaryota</taxon>
        <taxon>Sar</taxon>
        <taxon>Alveolata</taxon>
        <taxon>Ciliophora</taxon>
        <taxon>Intramacronucleata</taxon>
        <taxon>Oligohymenophorea</taxon>
        <taxon>Hymenostomatida</taxon>
        <taxon>Tetrahymenina</taxon>
        <taxon>Tetrahymenidae</taxon>
        <taxon>Tetrahymena</taxon>
    </lineage>
</organism>
<gene>
    <name evidence="4" type="primary">MTA3</name>
</gene>
<dbReference type="InterPro" id="IPR006212">
    <property type="entry name" value="Furin_repeat"/>
</dbReference>
<keyword evidence="2" id="KW-0812">Transmembrane</keyword>
<evidence type="ECO:0000256" key="3">
    <source>
        <dbReference type="SAM" id="SignalP"/>
    </source>
</evidence>
<evidence type="ECO:0000313" key="4">
    <source>
        <dbReference type="EMBL" id="AGF25231.1"/>
    </source>
</evidence>
<feature type="compositionally biased region" description="Basic and acidic residues" evidence="1">
    <location>
        <begin position="1122"/>
        <end position="1134"/>
    </location>
</feature>
<feature type="compositionally biased region" description="Basic and acidic residues" evidence="1">
    <location>
        <begin position="1243"/>
        <end position="1254"/>
    </location>
</feature>
<dbReference type="InterPro" id="IPR009030">
    <property type="entry name" value="Growth_fac_rcpt_cys_sf"/>
</dbReference>
<feature type="compositionally biased region" description="Low complexity" evidence="1">
    <location>
        <begin position="1214"/>
        <end position="1242"/>
    </location>
</feature>
<accession>M1KJB1</accession>
<feature type="chain" id="PRO_5004015263" evidence="3">
    <location>
        <begin position="18"/>
        <end position="1472"/>
    </location>
</feature>
<keyword evidence="2" id="KW-0472">Membrane</keyword>
<feature type="signal peptide" evidence="3">
    <location>
        <begin position="1"/>
        <end position="17"/>
    </location>
</feature>
<dbReference type="SMART" id="SM00261">
    <property type="entry name" value="FU"/>
    <property type="match status" value="2"/>
</dbReference>
<feature type="transmembrane region" description="Helical" evidence="2">
    <location>
        <begin position="1298"/>
        <end position="1319"/>
    </location>
</feature>
<reference evidence="4" key="1">
    <citation type="journal article" date="2013" name="PLoS Biol.">
        <title>Selecting One of Several Mating Types through Gene Segment Joining and Deletion in Tetrahymena thermophila.</title>
        <authorList>
            <person name="Cervantes M.D."/>
            <person name="Hamilton E.P."/>
            <person name="Xiong J."/>
            <person name="Lawson M.J."/>
            <person name="Yuan D."/>
            <person name="Hadjithomas M."/>
            <person name="Miao W."/>
            <person name="Orias E."/>
        </authorList>
    </citation>
    <scope>NUCLEOTIDE SEQUENCE</scope>
    <source>
        <strain evidence="4">SB4213</strain>
    </source>
</reference>
<feature type="transmembrane region" description="Helical" evidence="2">
    <location>
        <begin position="1183"/>
        <end position="1205"/>
    </location>
</feature>
<feature type="transmembrane region" description="Helical" evidence="2">
    <location>
        <begin position="1265"/>
        <end position="1286"/>
    </location>
</feature>
<dbReference type="EMBL" id="KC405261">
    <property type="protein sequence ID" value="AGF25231.1"/>
    <property type="molecule type" value="Genomic_DNA"/>
</dbReference>
<evidence type="ECO:0000256" key="1">
    <source>
        <dbReference type="SAM" id="MobiDB-lite"/>
    </source>
</evidence>
<evidence type="ECO:0000256" key="2">
    <source>
        <dbReference type="SAM" id="Phobius"/>
    </source>
</evidence>
<feature type="region of interest" description="Disordered" evidence="1">
    <location>
        <begin position="1210"/>
        <end position="1254"/>
    </location>
</feature>
<keyword evidence="3" id="KW-0732">Signal</keyword>
<sequence>MMILIILICSLFGALRSAKSLDQGIIIEVKHGDYKFIKIVTNDESSIKNFNGKLDQLNSKIFTINQIVFQQPKEDYCFLPSPQNTFGRIISQEFYDENMNLINSAISNIHGQVLIKNTTQKLIDAGNGQKWLSVILNAYQQFQIISNQINSIFQIYTTIPNLTTNQSAQSIFSLLIDGKKMNCFFNQTNTGIKNGTLFTQNFYLSDFPTQFQDLEIQFFNPFFPTFSLSISSGADFLQFQISNQLYSSYLLYNSNPSAMIIPQSDNLIANQLVFILQSDIFSQCYVQQLDLPSNMNTQFSFSQPVLNVQNPQNRSQSSIIDSNFYNGTISFVRNQNLRVLPSQVSYSDTLVAISSFLDVIGFDNNLTMTFVCSQNLIQKKSIRIIKNEYLNANQTQVSIQVNNLVGTKNISIQISIPSVTIQNTSLIMQLPQSILFQDNTQQSLDVQGFVYSNFVWQQNNLAFFGANFSSTILRLSFTNIDVKNQTSNVDILNSTFIIAKCIFNQTFVFYVDSNTNQTVKIIQPTPLPRSQITLSSFNQTKVNSLDVPESRTSVQSQIAFSFSVLNFLDTCSWLIVQIPFEFTIGFIQMSQFTLQDCFGNIYSYLQGSSILPQSMISYTDNNNCMYISCSSLRLNSQMNSSSQCMNNTVIIQSIKSPDQAVQTSSLNIYIANQNSSAPSNIGPPTFFTQNLNLKNNSLPYFFIPTEVYSHVGINITEADFSDLNFNISSNYYGDVFNLTTTISYPFYLYQQHQISIQIPVRILANQSVVCYPESFLSCSIKIPINLNFTTILIQILQQVSPNTKIAFQLNQVVASQSLLQGKQAFALIQVSSTSKIINTKNKTIDVLNNLKLQSWINIDAIQPLQISNTLLGQEGVNYTFAILSLQIPSNQLDNYYLSLKIDQSLSYNSSNSNCYSLTQVTGDNSQREEKVNCINFSSNTFLIPISKNQISQPFQLRITGLRNPSGIVEQNVAQTYNFQLIWSTQQGNSFKNVWVIQSVSLPITSKYTCSPNCQACASNYAACTACAPGYLKSQYNHHAVLACLPTCSPQYVAYNGTCLACQLKDPQCLSCSPSNLTQCSSCNQGYTLVPEFNGCVDSHLLQTARSRLLDYSLSTNLADNIDTTHPDDAQKSDKAQSLTRMTEESSSAKADQREGGESSSNTGSKVMGQLQDTVGALKGGGAIFIWIVLAALAVSVSQSVLRYTYNKLKGKSHSNGSSSGMRRSSSGSRSSSSGSSSAGRNASGKEHKGVREREKELRGQRIDCLMLFLLSVAEAIQMPYTLLWGFSVSGGDFESPVLQTLLGACALSTLLWIFDAYLLGSILANSENTPKTSCLLNPLPSSKREGCLSFLIVPARLAFCLIPKSVSLTLTNIFSVEGWFRYPYGEDVERATIVLTNFRKVLSSQIKSNVSGLCSLVSFLILQYPEVLSSYVQIYDLIIFDIVMTILCLTNIRNVDKLISTLNQIQESEGEL</sequence>
<keyword evidence="2" id="KW-1133">Transmembrane helix</keyword>
<dbReference type="SUPFAM" id="SSF57184">
    <property type="entry name" value="Growth factor receptor domain"/>
    <property type="match status" value="1"/>
</dbReference>
<feature type="compositionally biased region" description="Polar residues" evidence="1">
    <location>
        <begin position="1135"/>
        <end position="1149"/>
    </location>
</feature>
<name>M1KJB1_TETTH</name>